<proteinExistence type="predicted"/>
<feature type="compositionally biased region" description="Polar residues" evidence="1">
    <location>
        <begin position="516"/>
        <end position="528"/>
    </location>
</feature>
<feature type="compositionally biased region" description="Pro residues" evidence="1">
    <location>
        <begin position="497"/>
        <end position="510"/>
    </location>
</feature>
<dbReference type="EMBL" id="ML121528">
    <property type="protein sequence ID" value="RPB29094.1"/>
    <property type="molecule type" value="Genomic_DNA"/>
</dbReference>
<keyword evidence="3" id="KW-1185">Reference proteome</keyword>
<feature type="region of interest" description="Disordered" evidence="1">
    <location>
        <begin position="490"/>
        <end position="547"/>
    </location>
</feature>
<feature type="compositionally biased region" description="Low complexity" evidence="1">
    <location>
        <begin position="85"/>
        <end position="99"/>
    </location>
</feature>
<feature type="region of interest" description="Disordered" evidence="1">
    <location>
        <begin position="273"/>
        <end position="306"/>
    </location>
</feature>
<organism evidence="2 3">
    <name type="scientific">Terfezia boudieri ATCC MYA-4762</name>
    <dbReference type="NCBI Taxonomy" id="1051890"/>
    <lineage>
        <taxon>Eukaryota</taxon>
        <taxon>Fungi</taxon>
        <taxon>Dikarya</taxon>
        <taxon>Ascomycota</taxon>
        <taxon>Pezizomycotina</taxon>
        <taxon>Pezizomycetes</taxon>
        <taxon>Pezizales</taxon>
        <taxon>Pezizaceae</taxon>
        <taxon>Terfezia</taxon>
    </lineage>
</organism>
<evidence type="ECO:0000256" key="1">
    <source>
        <dbReference type="SAM" id="MobiDB-lite"/>
    </source>
</evidence>
<dbReference type="AlphaFoldDB" id="A0A3N4M1Q1"/>
<dbReference type="InParanoid" id="A0A3N4M1Q1"/>
<reference evidence="2 3" key="1">
    <citation type="journal article" date="2018" name="Nat. Ecol. Evol.">
        <title>Pezizomycetes genomes reveal the molecular basis of ectomycorrhizal truffle lifestyle.</title>
        <authorList>
            <person name="Murat C."/>
            <person name="Payen T."/>
            <person name="Noel B."/>
            <person name="Kuo A."/>
            <person name="Morin E."/>
            <person name="Chen J."/>
            <person name="Kohler A."/>
            <person name="Krizsan K."/>
            <person name="Balestrini R."/>
            <person name="Da Silva C."/>
            <person name="Montanini B."/>
            <person name="Hainaut M."/>
            <person name="Levati E."/>
            <person name="Barry K.W."/>
            <person name="Belfiori B."/>
            <person name="Cichocki N."/>
            <person name="Clum A."/>
            <person name="Dockter R.B."/>
            <person name="Fauchery L."/>
            <person name="Guy J."/>
            <person name="Iotti M."/>
            <person name="Le Tacon F."/>
            <person name="Lindquist E.A."/>
            <person name="Lipzen A."/>
            <person name="Malagnac F."/>
            <person name="Mello A."/>
            <person name="Molinier V."/>
            <person name="Miyauchi S."/>
            <person name="Poulain J."/>
            <person name="Riccioni C."/>
            <person name="Rubini A."/>
            <person name="Sitrit Y."/>
            <person name="Splivallo R."/>
            <person name="Traeger S."/>
            <person name="Wang M."/>
            <person name="Zifcakova L."/>
            <person name="Wipf D."/>
            <person name="Zambonelli A."/>
            <person name="Paolocci F."/>
            <person name="Nowrousian M."/>
            <person name="Ottonello S."/>
            <person name="Baldrian P."/>
            <person name="Spatafora J.W."/>
            <person name="Henrissat B."/>
            <person name="Nagy L.G."/>
            <person name="Aury J.M."/>
            <person name="Wincker P."/>
            <person name="Grigoriev I.V."/>
            <person name="Bonfante P."/>
            <person name="Martin F.M."/>
        </authorList>
    </citation>
    <scope>NUCLEOTIDE SEQUENCE [LARGE SCALE GENOMIC DNA]</scope>
    <source>
        <strain evidence="2 3">ATCC MYA-4762</strain>
    </source>
</reference>
<sequence>MPLGGIFSRSRGEKGRSHSRNLSMTEVEPPTTPRPNRARAKTLLSSPHTPLSKIFTSFGGRGGESWKKSFTRPDGVDPFTRPTTSSSVFSSSSDSSFESIRTTATECTIPDMPGEDDDDTDDENEKEKPKLGPAFPEELVSRSQTSILAGVERKRKHQERNSIGVRDDEWTDEMDGHLWRTYMDYQNDPTVTPFHVPPGGVPPLGVCHRVARVAKSTFKGLKVGVRGRGPVKGEPRVPIGNKADLMRKALLLKWPASESATRKRLRVLCKRGYGPSTNPYHNHRQDPTQFPSVNRLGADQSSSGPLPPITDNADVGNVVGNSVGNALLTSTRSMALSLATSTSVSMRPGSAMVAISGGMPLPNLAELETSPQFYNHDSLPEFRGFTDANGNAPPVSVLLASVGLGHPVFPRNTPTSAQSSHTPLYARRARANTTVELPVGMPSLQLGTSDPSHGSWPRRGGRPMQESEIVEEFGGPLPRPTLTQRQPIEGIFDSTNLPPPPTEPKTPPPGSRTRQRGYTVNIGASNGMNGKRRARPSEVSTPLLPWNPEGALDRPNLAYLLDAQPSSAELRRLGSPFMEDNSSKGKWRSTPDTEEFGPPLPQNGGAFLNGVVIGQDLRREAKKSTDEYSGRPIKRVRE</sequence>
<feature type="region of interest" description="Disordered" evidence="1">
    <location>
        <begin position="1"/>
        <end position="142"/>
    </location>
</feature>
<dbReference type="Proteomes" id="UP000267821">
    <property type="component" value="Unassembled WGS sequence"/>
</dbReference>
<gene>
    <name evidence="2" type="ORF">L211DRAFT_257114</name>
</gene>
<name>A0A3N4M1Q1_9PEZI</name>
<feature type="compositionally biased region" description="Basic and acidic residues" evidence="1">
    <location>
        <begin position="616"/>
        <end position="629"/>
    </location>
</feature>
<feature type="region of interest" description="Disordered" evidence="1">
    <location>
        <begin position="575"/>
        <end position="638"/>
    </location>
</feature>
<accession>A0A3N4M1Q1</accession>
<feature type="compositionally biased region" description="Acidic residues" evidence="1">
    <location>
        <begin position="113"/>
        <end position="124"/>
    </location>
</feature>
<feature type="region of interest" description="Disordered" evidence="1">
    <location>
        <begin position="441"/>
        <end position="462"/>
    </location>
</feature>
<protein>
    <submittedName>
        <fullName evidence="2">Uncharacterized protein</fullName>
    </submittedName>
</protein>
<dbReference type="OrthoDB" id="419770at2759"/>
<evidence type="ECO:0000313" key="2">
    <source>
        <dbReference type="EMBL" id="RPB29094.1"/>
    </source>
</evidence>
<evidence type="ECO:0000313" key="3">
    <source>
        <dbReference type="Proteomes" id="UP000267821"/>
    </source>
</evidence>